<dbReference type="RefSeq" id="WP_076639192.1">
    <property type="nucleotide sequence ID" value="NZ_LT907984.1"/>
</dbReference>
<keyword evidence="8" id="KW-0614">Plasmid</keyword>
<dbReference type="GO" id="GO:0031640">
    <property type="term" value="P:killing of cells of another organism"/>
    <property type="evidence" value="ECO:0007669"/>
    <property type="project" value="UniProtKB-KW"/>
</dbReference>
<dbReference type="GO" id="GO:0042742">
    <property type="term" value="P:defense response to bacterium"/>
    <property type="evidence" value="ECO:0007669"/>
    <property type="project" value="UniProtKB-KW"/>
</dbReference>
<comment type="similarity">
    <text evidence="2">Belongs to the bacteriocin class IIA/YGNGV family.</text>
</comment>
<dbReference type="EMBL" id="LT907984">
    <property type="protein sequence ID" value="SOE45393.1"/>
    <property type="molecule type" value="Genomic_DNA"/>
</dbReference>
<dbReference type="InterPro" id="IPR002633">
    <property type="entry name" value="Bacteriocin_IIa"/>
</dbReference>
<dbReference type="Gene3D" id="1.20.5.130">
    <property type="match status" value="1"/>
</dbReference>
<dbReference type="PROSITE" id="PS60030">
    <property type="entry name" value="BACTERIOCIN_IIA"/>
    <property type="match status" value="1"/>
</dbReference>
<proteinExistence type="inferred from homology"/>
<keyword evidence="5" id="KW-0044">Antibiotic</keyword>
<organism evidence="8">
    <name type="scientific">Latilactobacillus sakei subsp. sakei (strain 23K)</name>
    <name type="common">Lactobacillus sakei subsp. sakei</name>
    <dbReference type="NCBI Taxonomy" id="314315"/>
    <lineage>
        <taxon>Bacteria</taxon>
        <taxon>Bacillati</taxon>
        <taxon>Bacillota</taxon>
        <taxon>Bacilli</taxon>
        <taxon>Lactobacillales</taxon>
        <taxon>Lactobacillaceae</taxon>
        <taxon>Latilactobacillus</taxon>
    </lineage>
</organism>
<dbReference type="InterPro" id="IPR023388">
    <property type="entry name" value="Bacteriocin_IIa_dom_sf"/>
</dbReference>
<comment type="subcellular location">
    <subcellularLocation>
        <location evidence="1">Secreted</location>
    </subcellularLocation>
</comment>
<evidence type="ECO:0000256" key="6">
    <source>
        <dbReference type="ARBA" id="ARBA00023048"/>
    </source>
</evidence>
<keyword evidence="6" id="KW-0078">Bacteriocin</keyword>
<sequence length="55" mass="5797">MKNTRSLTIQEIKSITGGKYYGNGVSCNSHGCSVNWGQAWTCGVNHLANGGHGVC</sequence>
<evidence type="ECO:0000313" key="8">
    <source>
        <dbReference type="EMBL" id="SOE45393.1"/>
    </source>
</evidence>
<evidence type="ECO:0000256" key="4">
    <source>
        <dbReference type="ARBA" id="ARBA00022529"/>
    </source>
</evidence>
<evidence type="ECO:0000256" key="1">
    <source>
        <dbReference type="ARBA" id="ARBA00004613"/>
    </source>
</evidence>
<keyword evidence="3" id="KW-0964">Secreted</keyword>
<keyword evidence="4" id="KW-0929">Antimicrobial</keyword>
<evidence type="ECO:0000256" key="2">
    <source>
        <dbReference type="ARBA" id="ARBA00007999"/>
    </source>
</evidence>
<dbReference type="SMR" id="A0A2H1MYH0"/>
<protein>
    <submittedName>
        <fullName evidence="8">Prebacteriocin Sakacin G</fullName>
    </submittedName>
</protein>
<evidence type="ECO:0000256" key="7">
    <source>
        <dbReference type="ARBA" id="ARBA00023157"/>
    </source>
</evidence>
<reference evidence="8" key="1">
    <citation type="submission" date="2017-09" db="EMBL/GenBank/DDBJ databases">
        <authorList>
            <person name="Ehlers B."/>
            <person name="Leendertz F.H."/>
        </authorList>
    </citation>
    <scope>NUCLEOTIDE SEQUENCE</scope>
    <source>
        <strain evidence="8">23K</strain>
    </source>
</reference>
<dbReference type="GO" id="GO:0005576">
    <property type="term" value="C:extracellular region"/>
    <property type="evidence" value="ECO:0007669"/>
    <property type="project" value="UniProtKB-SubCell"/>
</dbReference>
<dbReference type="Pfam" id="PF01721">
    <property type="entry name" value="Bacteriocin_II"/>
    <property type="match status" value="1"/>
</dbReference>
<keyword evidence="7" id="KW-1015">Disulfide bond</keyword>
<gene>
    <name evidence="8" type="primary">skgA1</name>
    <name evidence="8" type="ORF">LSAJ23K_A100390</name>
</gene>
<evidence type="ECO:0000256" key="3">
    <source>
        <dbReference type="ARBA" id="ARBA00022525"/>
    </source>
</evidence>
<geneLocation type="plasmid" evidence="8">
    <name>pJ23A1</name>
</geneLocation>
<accession>A0A2H1MYH0</accession>
<name>A0A2H1MYH0_LATSS</name>
<dbReference type="AlphaFoldDB" id="A0A2H1MYH0"/>
<evidence type="ECO:0000256" key="5">
    <source>
        <dbReference type="ARBA" id="ARBA00023022"/>
    </source>
</evidence>
<dbReference type="InterPro" id="IPR023384">
    <property type="entry name" value="Bacteriocin_IIa_CS"/>
</dbReference>